<dbReference type="PANTHER" id="PTHR15074:SF0">
    <property type="entry name" value="METHYL-CPG-BINDING DOMAIN PROTEIN 4-LIKE PROTEIN"/>
    <property type="match status" value="1"/>
</dbReference>
<dbReference type="GO" id="GO:0003677">
    <property type="term" value="F:DNA binding"/>
    <property type="evidence" value="ECO:0007669"/>
    <property type="project" value="InterPro"/>
</dbReference>
<dbReference type="STRING" id="1095629.A0A0C9XYU5"/>
<dbReference type="GO" id="GO:0006281">
    <property type="term" value="P:DNA repair"/>
    <property type="evidence" value="ECO:0007669"/>
    <property type="project" value="InterPro"/>
</dbReference>
<evidence type="ECO:0000313" key="5">
    <source>
        <dbReference type="Proteomes" id="UP000054477"/>
    </source>
</evidence>
<reference evidence="5" key="2">
    <citation type="submission" date="2015-01" db="EMBL/GenBank/DDBJ databases">
        <title>Evolutionary Origins and Diversification of the Mycorrhizal Mutualists.</title>
        <authorList>
            <consortium name="DOE Joint Genome Institute"/>
            <consortium name="Mycorrhizal Genomics Consortium"/>
            <person name="Kohler A."/>
            <person name="Kuo A."/>
            <person name="Nagy L.G."/>
            <person name="Floudas D."/>
            <person name="Copeland A."/>
            <person name="Barry K.W."/>
            <person name="Cichocki N."/>
            <person name="Veneault-Fourrey C."/>
            <person name="LaButti K."/>
            <person name="Lindquist E.A."/>
            <person name="Lipzen A."/>
            <person name="Lundell T."/>
            <person name="Morin E."/>
            <person name="Murat C."/>
            <person name="Riley R."/>
            <person name="Ohm R."/>
            <person name="Sun H."/>
            <person name="Tunlid A."/>
            <person name="Henrissat B."/>
            <person name="Grigoriev I.V."/>
            <person name="Hibbett D.S."/>
            <person name="Martin F."/>
        </authorList>
    </citation>
    <scope>NUCLEOTIDE SEQUENCE [LARGE SCALE GENOMIC DNA]</scope>
    <source>
        <strain evidence="5">LaAM-08-1</strain>
    </source>
</reference>
<evidence type="ECO:0008006" key="6">
    <source>
        <dbReference type="Google" id="ProtNLM"/>
    </source>
</evidence>
<keyword evidence="2" id="KW-0539">Nucleus</keyword>
<dbReference type="AlphaFoldDB" id="A0A0C9XYU5"/>
<feature type="region of interest" description="Disordered" evidence="3">
    <location>
        <begin position="131"/>
        <end position="151"/>
    </location>
</feature>
<name>A0A0C9XYU5_9AGAR</name>
<sequence length="241" mass="27255">MLSSPYFDSKAKCSSEIFEVSPVLSSPTYIELYREVCQQKPLLIQEIVAGDPWKLLVAVTLLNKTSGKIAIPVFWNIIARWPTPLMLSRVDENELIDTIQRLGTQNIRAKRLILLSRAYLQDPPSLYDLRPSKPGVVTSQPTKPTKSPFRLKTRYPPTPISHLPGTGPYALDSYRIFCTLHHDPSSNEWKNVTPTDKELIRFLKWKWAVAEHRQWSAASGLGGTATTEYFVSLISDLTSLN</sequence>
<evidence type="ECO:0000256" key="2">
    <source>
        <dbReference type="ARBA" id="ARBA00023242"/>
    </source>
</evidence>
<dbReference type="PANTHER" id="PTHR15074">
    <property type="entry name" value="METHYL-CPG-BINDING PROTEIN"/>
    <property type="match status" value="1"/>
</dbReference>
<comment type="subcellular location">
    <subcellularLocation>
        <location evidence="1">Nucleus</location>
    </subcellularLocation>
</comment>
<evidence type="ECO:0000313" key="4">
    <source>
        <dbReference type="EMBL" id="KIK06859.1"/>
    </source>
</evidence>
<dbReference type="GO" id="GO:0003824">
    <property type="term" value="F:catalytic activity"/>
    <property type="evidence" value="ECO:0007669"/>
    <property type="project" value="InterPro"/>
</dbReference>
<evidence type="ECO:0000256" key="1">
    <source>
        <dbReference type="ARBA" id="ARBA00004123"/>
    </source>
</evidence>
<dbReference type="InterPro" id="IPR011257">
    <property type="entry name" value="DNA_glycosylase"/>
</dbReference>
<dbReference type="EMBL" id="KN838550">
    <property type="protein sequence ID" value="KIK06859.1"/>
    <property type="molecule type" value="Genomic_DNA"/>
</dbReference>
<reference evidence="4 5" key="1">
    <citation type="submission" date="2014-04" db="EMBL/GenBank/DDBJ databases">
        <authorList>
            <consortium name="DOE Joint Genome Institute"/>
            <person name="Kuo A."/>
            <person name="Kohler A."/>
            <person name="Nagy L.G."/>
            <person name="Floudas D."/>
            <person name="Copeland A."/>
            <person name="Barry K.W."/>
            <person name="Cichocki N."/>
            <person name="Veneault-Fourrey C."/>
            <person name="LaButti K."/>
            <person name="Lindquist E.A."/>
            <person name="Lipzen A."/>
            <person name="Lundell T."/>
            <person name="Morin E."/>
            <person name="Murat C."/>
            <person name="Sun H."/>
            <person name="Tunlid A."/>
            <person name="Henrissat B."/>
            <person name="Grigoriev I.V."/>
            <person name="Hibbett D.S."/>
            <person name="Martin F."/>
            <person name="Nordberg H.P."/>
            <person name="Cantor M.N."/>
            <person name="Hua S.X."/>
        </authorList>
    </citation>
    <scope>NUCLEOTIDE SEQUENCE [LARGE SCALE GENOMIC DNA]</scope>
    <source>
        <strain evidence="4 5">LaAM-08-1</strain>
    </source>
</reference>
<proteinExistence type="predicted"/>
<organism evidence="4 5">
    <name type="scientific">Laccaria amethystina LaAM-08-1</name>
    <dbReference type="NCBI Taxonomy" id="1095629"/>
    <lineage>
        <taxon>Eukaryota</taxon>
        <taxon>Fungi</taxon>
        <taxon>Dikarya</taxon>
        <taxon>Basidiomycota</taxon>
        <taxon>Agaricomycotina</taxon>
        <taxon>Agaricomycetes</taxon>
        <taxon>Agaricomycetidae</taxon>
        <taxon>Agaricales</taxon>
        <taxon>Agaricineae</taxon>
        <taxon>Hydnangiaceae</taxon>
        <taxon>Laccaria</taxon>
    </lineage>
</organism>
<dbReference type="InterPro" id="IPR045138">
    <property type="entry name" value="MeCP2/MBD4"/>
</dbReference>
<dbReference type="Gene3D" id="1.10.340.30">
    <property type="entry name" value="Hypothetical protein, domain 2"/>
    <property type="match status" value="1"/>
</dbReference>
<dbReference type="Proteomes" id="UP000054477">
    <property type="component" value="Unassembled WGS sequence"/>
</dbReference>
<dbReference type="HOGENOM" id="CLU_053907_0_0_1"/>
<gene>
    <name evidence="4" type="ORF">K443DRAFT_129444</name>
</gene>
<accession>A0A0C9XYU5</accession>
<dbReference type="SUPFAM" id="SSF48150">
    <property type="entry name" value="DNA-glycosylase"/>
    <property type="match status" value="1"/>
</dbReference>
<evidence type="ECO:0000256" key="3">
    <source>
        <dbReference type="SAM" id="MobiDB-lite"/>
    </source>
</evidence>
<dbReference type="OrthoDB" id="10265068at2759"/>
<dbReference type="GO" id="GO:0005634">
    <property type="term" value="C:nucleus"/>
    <property type="evidence" value="ECO:0007669"/>
    <property type="project" value="UniProtKB-SubCell"/>
</dbReference>
<keyword evidence="5" id="KW-1185">Reference proteome</keyword>
<protein>
    <recommendedName>
        <fullName evidence="6">HhH-GPD domain-containing protein</fullName>
    </recommendedName>
</protein>